<accession>T1A7B9</accession>
<comment type="caution">
    <text evidence="1">The sequence shown here is derived from an EMBL/GenBank/DDBJ whole genome shotgun (WGS) entry which is preliminary data.</text>
</comment>
<name>T1A7B9_9ZZZZ</name>
<organism evidence="1">
    <name type="scientific">mine drainage metagenome</name>
    <dbReference type="NCBI Taxonomy" id="410659"/>
    <lineage>
        <taxon>unclassified sequences</taxon>
        <taxon>metagenomes</taxon>
        <taxon>ecological metagenomes</taxon>
    </lineage>
</organism>
<gene>
    <name evidence="1" type="ORF">B1B_10572</name>
</gene>
<feature type="non-terminal residue" evidence="1">
    <location>
        <position position="81"/>
    </location>
</feature>
<evidence type="ECO:0000313" key="1">
    <source>
        <dbReference type="EMBL" id="EQD52768.1"/>
    </source>
</evidence>
<sequence length="81" mass="9049">MFDGNALPVVRQAIRDCTTDQRHLLDEIRTDVRGLAAQVRTIQPRTTTSISLVASDGGNNKLVFDPFYVQLVRVVDSYGKE</sequence>
<protein>
    <submittedName>
        <fullName evidence="1">Uncharacterized protein</fullName>
    </submittedName>
</protein>
<dbReference type="AlphaFoldDB" id="T1A7B9"/>
<proteinExistence type="predicted"/>
<reference evidence="1" key="1">
    <citation type="submission" date="2013-08" db="EMBL/GenBank/DDBJ databases">
        <authorList>
            <person name="Mendez C."/>
            <person name="Richter M."/>
            <person name="Ferrer M."/>
            <person name="Sanchez J."/>
        </authorList>
    </citation>
    <scope>NUCLEOTIDE SEQUENCE</scope>
</reference>
<dbReference type="EMBL" id="AUZY01006902">
    <property type="protein sequence ID" value="EQD52768.1"/>
    <property type="molecule type" value="Genomic_DNA"/>
</dbReference>
<reference evidence="1" key="2">
    <citation type="journal article" date="2014" name="ISME J.">
        <title>Microbial stratification in low pH oxic and suboxic macroscopic growths along an acid mine drainage.</title>
        <authorList>
            <person name="Mendez-Garcia C."/>
            <person name="Mesa V."/>
            <person name="Sprenger R.R."/>
            <person name="Richter M."/>
            <person name="Diez M.S."/>
            <person name="Solano J."/>
            <person name="Bargiela R."/>
            <person name="Golyshina O.V."/>
            <person name="Manteca A."/>
            <person name="Ramos J.L."/>
            <person name="Gallego J.R."/>
            <person name="Llorente I."/>
            <person name="Martins Dos Santos V.A."/>
            <person name="Jensen O.N."/>
            <person name="Pelaez A.I."/>
            <person name="Sanchez J."/>
            <person name="Ferrer M."/>
        </authorList>
    </citation>
    <scope>NUCLEOTIDE SEQUENCE</scope>
</reference>